<evidence type="ECO:0000313" key="6">
    <source>
        <dbReference type="EMBL" id="CBK23295.2"/>
    </source>
</evidence>
<evidence type="ECO:0000256" key="3">
    <source>
        <dbReference type="PROSITE-ProRule" id="PRU10141"/>
    </source>
</evidence>
<accession>D8M5F6</accession>
<evidence type="ECO:0000259" key="5">
    <source>
        <dbReference type="PROSITE" id="PS50011"/>
    </source>
</evidence>
<dbReference type="EMBL" id="FN668659">
    <property type="protein sequence ID" value="CBK23295.2"/>
    <property type="molecule type" value="Genomic_DNA"/>
</dbReference>
<dbReference type="InParanoid" id="D8M5F6"/>
<feature type="binding site" evidence="3">
    <location>
        <position position="190"/>
    </location>
    <ligand>
        <name>ATP</name>
        <dbReference type="ChEBI" id="CHEBI:30616"/>
    </ligand>
</feature>
<dbReference type="GO" id="GO:0005524">
    <property type="term" value="F:ATP binding"/>
    <property type="evidence" value="ECO:0007669"/>
    <property type="project" value="UniProtKB-UniRule"/>
</dbReference>
<dbReference type="OMA" id="HDWFESR"/>
<dbReference type="InterPro" id="IPR017441">
    <property type="entry name" value="Protein_kinase_ATP_BS"/>
</dbReference>
<keyword evidence="4" id="KW-0808">Transferase</keyword>
<protein>
    <recommendedName>
        <fullName evidence="5">Protein kinase domain-containing protein</fullName>
    </recommendedName>
</protein>
<dbReference type="InterPro" id="IPR008271">
    <property type="entry name" value="Ser/Thr_kinase_AS"/>
</dbReference>
<dbReference type="InterPro" id="IPR000719">
    <property type="entry name" value="Prot_kinase_dom"/>
</dbReference>
<dbReference type="PROSITE" id="PS50011">
    <property type="entry name" value="PROTEIN_KINASE_DOM"/>
    <property type="match status" value="1"/>
</dbReference>
<evidence type="ECO:0000256" key="4">
    <source>
        <dbReference type="RuleBase" id="RU000304"/>
    </source>
</evidence>
<evidence type="ECO:0000313" key="7">
    <source>
        <dbReference type="Proteomes" id="UP000008312"/>
    </source>
</evidence>
<comment type="similarity">
    <text evidence="4">Belongs to the protein kinase superfamily.</text>
</comment>
<evidence type="ECO:0000256" key="1">
    <source>
        <dbReference type="ARBA" id="ARBA00022741"/>
    </source>
</evidence>
<name>D8M5F6_BLAHO</name>
<keyword evidence="4" id="KW-0723">Serine/threonine-protein kinase</keyword>
<reference evidence="6" key="1">
    <citation type="submission" date="2010-02" db="EMBL/GenBank/DDBJ databases">
        <title>Sequencing and annotation of the Blastocystis hominis genome.</title>
        <authorList>
            <person name="Wincker P."/>
        </authorList>
    </citation>
    <scope>NUCLEOTIDE SEQUENCE</scope>
    <source>
        <strain evidence="6">Singapore isolate B</strain>
    </source>
</reference>
<dbReference type="FunFam" id="1.10.510.10:FF:000571">
    <property type="entry name" value="Maternal embryonic leucine zipper kinase"/>
    <property type="match status" value="1"/>
</dbReference>
<dbReference type="InterPro" id="IPR011009">
    <property type="entry name" value="Kinase-like_dom_sf"/>
</dbReference>
<dbReference type="CDD" id="cd05117">
    <property type="entry name" value="STKc_CAMK"/>
    <property type="match status" value="1"/>
</dbReference>
<dbReference type="RefSeq" id="XP_012897343.1">
    <property type="nucleotide sequence ID" value="XM_013041889.1"/>
</dbReference>
<dbReference type="SUPFAM" id="SSF56112">
    <property type="entry name" value="Protein kinase-like (PK-like)"/>
    <property type="match status" value="1"/>
</dbReference>
<sequence length="414" mass="46717">MITLTNKKVHWFAFETVLELKSWKAAIEDAKTLYFQNENGSTNSPISGEIADEVDPQLGFILKRMELCDNVKDLRAFLREIETIAMDLPSSKARIQYQYVAEAINKVRETKLDLFSEQMDSYVNSVLELFHFVVDEDEGMDNNTGVKANASAVRADINSMYKMKATLGSGTYSVVKLAVDRRTGEDVAIKVITKSQLSGDDTVSLNREVSIMSLLRQHPNVVTIKGFYQDNDYFYVVQELCMGGELFDAIVSKASYSEREAQTVVRTLLYTIAYCHDRGIVHRDLKPENILLKDKSDYTNIKIADFGFARETHAMNGLSTSCGTPGYLAPEIMKGQVYGPPVDIWAIGVITYILLCGYPPFSSDNDVAMYRQILRGKFDFPSPEWDHVSDDAKDFISKLLIVDPEKRYTAKQVN</sequence>
<dbReference type="GeneID" id="24920301"/>
<dbReference type="FunCoup" id="D8M5F6">
    <property type="interactions" value="1"/>
</dbReference>
<evidence type="ECO:0000256" key="2">
    <source>
        <dbReference type="ARBA" id="ARBA00022840"/>
    </source>
</evidence>
<keyword evidence="2 3" id="KW-0067">ATP-binding</keyword>
<dbReference type="AlphaFoldDB" id="D8M5F6"/>
<feature type="domain" description="Protein kinase" evidence="5">
    <location>
        <begin position="161"/>
        <end position="414"/>
    </location>
</feature>
<dbReference type="Gene3D" id="1.10.510.10">
    <property type="entry name" value="Transferase(Phosphotransferase) domain 1"/>
    <property type="match status" value="1"/>
</dbReference>
<dbReference type="PROSITE" id="PS00108">
    <property type="entry name" value="PROTEIN_KINASE_ST"/>
    <property type="match status" value="1"/>
</dbReference>
<dbReference type="GO" id="GO:0004674">
    <property type="term" value="F:protein serine/threonine kinase activity"/>
    <property type="evidence" value="ECO:0007669"/>
    <property type="project" value="UniProtKB-KW"/>
</dbReference>
<dbReference type="PROSITE" id="PS00107">
    <property type="entry name" value="PROTEIN_KINASE_ATP"/>
    <property type="match status" value="1"/>
</dbReference>
<keyword evidence="4" id="KW-0418">Kinase</keyword>
<organism evidence="6">
    <name type="scientific">Blastocystis hominis</name>
    <dbReference type="NCBI Taxonomy" id="12968"/>
    <lineage>
        <taxon>Eukaryota</taxon>
        <taxon>Sar</taxon>
        <taxon>Stramenopiles</taxon>
        <taxon>Bigyra</taxon>
        <taxon>Opalozoa</taxon>
        <taxon>Opalinata</taxon>
        <taxon>Blastocystidae</taxon>
        <taxon>Blastocystis</taxon>
    </lineage>
</organism>
<keyword evidence="1 3" id="KW-0547">Nucleotide-binding</keyword>
<keyword evidence="7" id="KW-1185">Reference proteome</keyword>
<proteinExistence type="inferred from homology"/>
<gene>
    <name evidence="6" type="ORF">GSBLH_T00003190001</name>
</gene>
<dbReference type="FunFam" id="3.30.200.20:FF:000042">
    <property type="entry name" value="Aurora kinase A"/>
    <property type="match status" value="1"/>
</dbReference>
<dbReference type="PANTHER" id="PTHR24347">
    <property type="entry name" value="SERINE/THREONINE-PROTEIN KINASE"/>
    <property type="match status" value="1"/>
</dbReference>
<dbReference type="SMART" id="SM00220">
    <property type="entry name" value="S_TKc"/>
    <property type="match status" value="1"/>
</dbReference>
<dbReference type="Proteomes" id="UP000008312">
    <property type="component" value="Unassembled WGS sequence"/>
</dbReference>
<dbReference type="OrthoDB" id="193931at2759"/>
<dbReference type="Pfam" id="PF00069">
    <property type="entry name" value="Pkinase"/>
    <property type="match status" value="1"/>
</dbReference>